<dbReference type="Gene3D" id="2.30.29.30">
    <property type="entry name" value="Pleckstrin-homology domain (PH domain)/Phosphotyrosine-binding domain (PTB)"/>
    <property type="match status" value="2"/>
</dbReference>
<dbReference type="Gene3D" id="3.10.20.90">
    <property type="entry name" value="Phosphatidylinositol 3-kinase Catalytic Subunit, Chain A, domain 1"/>
    <property type="match status" value="2"/>
</dbReference>
<dbReference type="Pfam" id="PF00373">
    <property type="entry name" value="FERM_M"/>
    <property type="match status" value="1"/>
</dbReference>
<dbReference type="Pfam" id="PF00169">
    <property type="entry name" value="PH"/>
    <property type="match status" value="1"/>
</dbReference>
<dbReference type="GO" id="GO:0007160">
    <property type="term" value="P:cell-matrix adhesion"/>
    <property type="evidence" value="ECO:0007669"/>
    <property type="project" value="TreeGrafter"/>
</dbReference>
<dbReference type="GO" id="GO:0007229">
    <property type="term" value="P:integrin-mediated signaling pathway"/>
    <property type="evidence" value="ECO:0007669"/>
    <property type="project" value="InterPro"/>
</dbReference>
<dbReference type="InterPro" id="IPR019749">
    <property type="entry name" value="Band_41_domain"/>
</dbReference>
<dbReference type="CDD" id="cd17095">
    <property type="entry name" value="FERM_F0_kindlins"/>
    <property type="match status" value="1"/>
</dbReference>
<dbReference type="STRING" id="6336.A0A0V0SJH4"/>
<dbReference type="SUPFAM" id="SSF50729">
    <property type="entry name" value="PH domain-like"/>
    <property type="match status" value="2"/>
</dbReference>
<dbReference type="InterPro" id="IPR001849">
    <property type="entry name" value="PH_domain"/>
</dbReference>
<dbReference type="InterPro" id="IPR014352">
    <property type="entry name" value="FERM/acyl-CoA-bd_prot_sf"/>
</dbReference>
<sequence length="811" mass="93148">MMISSFKFENQFIHSLKIDLPEIWITLRARAFDSVFNNEEPKALGCNSARSPERPIPCIILTSKSAISSAQGTAAPPRPMAMMSNGPVVSDGTWVLTIYVTDLNIRRQFRVKGDMHIGGVMLRLVEDLDITRDWSDHALWWPQKYRWLTHTRSTLDQYGVAADSMLQFTPMHKLARIQLPDLQCITMRVDFSVPVFNAVIQLCKELGIRHPEELSLKRSIEPDFLSKGYPHALEKRASMSNISQKRSTSHSYSAHNLSLPNPEPETRQHHPVTMNSSLHSIQHASSSLSPASKHAINGMSTPYVLNVTQSNSSDWANSNNNGLQESYIPPSKAYESTLLHETSGSQENFDQTLVNSPPVLAPGILNGLFRPKNFAQKAALNQGWLDSSRSLLEQGIVEHQLILLRFKFLSFFDLNPKYDPVRINQIYEQAKWAILLEEVDCTEEEAFMFAALQLQVQLRAERKAEEGTDSAVNDVDVMLNELESSLQISSFQRHGNDITSVPELCDYLRFFRPKKINLKGWRRAYFVFRDLYISWYSSSSESHGQPLGRIYLKGCEVSHEVNLPENKYSLRLLIPSAEGMSEFWIRCDTEYQYARWLSACKLAVKGKTMADSSYIAEVENIRRLLDMQHPIASHTSSHGNSITVPPIDLTPEEFLPMKYAKRMRTRQSLVQRILEAHQNVNHLSLNDTKLQYIRAWQALPEFGIHYFVVRFRHKPELIAIAYNRIIRMNFETGDSLKTWRFSSMKRWHVNWEIKRLYIQFEDENVEFSCLSADCKVPHEFIGGYIFCSMRSKDQTQCLNEELFHKLTSGWA</sequence>
<dbReference type="Gene3D" id="1.20.80.10">
    <property type="match status" value="1"/>
</dbReference>
<dbReference type="AlphaFoldDB" id="A0A0V0SJH4"/>
<evidence type="ECO:0000256" key="1">
    <source>
        <dbReference type="SAM" id="MobiDB-lite"/>
    </source>
</evidence>
<dbReference type="SMART" id="SM00295">
    <property type="entry name" value="B41"/>
    <property type="match status" value="1"/>
</dbReference>
<protein>
    <recommendedName>
        <fullName evidence="2">PH domain-containing protein</fullName>
    </recommendedName>
</protein>
<feature type="domain" description="PH" evidence="2">
    <location>
        <begin position="509"/>
        <end position="605"/>
    </location>
</feature>
<dbReference type="PANTHER" id="PTHR16160:SF13">
    <property type="entry name" value="FERMITIN 2-RELATED"/>
    <property type="match status" value="1"/>
</dbReference>
<dbReference type="EMBL" id="JYDL01000005">
    <property type="protein sequence ID" value="KRX26849.1"/>
    <property type="molecule type" value="Genomic_DNA"/>
</dbReference>
<dbReference type="PANTHER" id="PTHR16160">
    <property type="entry name" value="FERMITIN 2-RELATED"/>
    <property type="match status" value="1"/>
</dbReference>
<dbReference type="PROSITE" id="PS50003">
    <property type="entry name" value="PH_DOMAIN"/>
    <property type="match status" value="1"/>
</dbReference>
<name>A0A0V0SJH4_9BILA</name>
<dbReference type="InterPro" id="IPR011993">
    <property type="entry name" value="PH-like_dom_sf"/>
</dbReference>
<dbReference type="InterPro" id="IPR037843">
    <property type="entry name" value="Kindlin/fermitin"/>
</dbReference>
<dbReference type="GO" id="GO:0030055">
    <property type="term" value="C:cell-substrate junction"/>
    <property type="evidence" value="ECO:0007669"/>
    <property type="project" value="TreeGrafter"/>
</dbReference>
<dbReference type="InterPro" id="IPR019748">
    <property type="entry name" value="FERM_central"/>
</dbReference>
<dbReference type="Proteomes" id="UP000054630">
    <property type="component" value="Unassembled WGS sequence"/>
</dbReference>
<dbReference type="InterPro" id="IPR019747">
    <property type="entry name" value="FERM_CS"/>
</dbReference>
<proteinExistence type="predicted"/>
<accession>A0A0V0SJH4</accession>
<dbReference type="SUPFAM" id="SSF47031">
    <property type="entry name" value="Second domain of FERM"/>
    <property type="match status" value="2"/>
</dbReference>
<dbReference type="InterPro" id="IPR040790">
    <property type="entry name" value="Kindlin_2_N"/>
</dbReference>
<dbReference type="OrthoDB" id="10057618at2759"/>
<dbReference type="InterPro" id="IPR035963">
    <property type="entry name" value="FERM_2"/>
</dbReference>
<reference evidence="3 4" key="1">
    <citation type="submission" date="2015-01" db="EMBL/GenBank/DDBJ databases">
        <title>Evolution of Trichinella species and genotypes.</title>
        <authorList>
            <person name="Korhonen P.K."/>
            <person name="Edoardo P."/>
            <person name="Giuseppe L.R."/>
            <person name="Gasser R.B."/>
        </authorList>
    </citation>
    <scope>NUCLEOTIDE SEQUENCE [LARGE SCALE GENOMIC DNA]</scope>
    <source>
        <strain evidence="3">ISS37</strain>
    </source>
</reference>
<evidence type="ECO:0000259" key="2">
    <source>
        <dbReference type="PROSITE" id="PS50003"/>
    </source>
</evidence>
<dbReference type="PROSITE" id="PS00660">
    <property type="entry name" value="FERM_1"/>
    <property type="match status" value="1"/>
</dbReference>
<organism evidence="3 4">
    <name type="scientific">Trichinella nelsoni</name>
    <dbReference type="NCBI Taxonomy" id="6336"/>
    <lineage>
        <taxon>Eukaryota</taxon>
        <taxon>Metazoa</taxon>
        <taxon>Ecdysozoa</taxon>
        <taxon>Nematoda</taxon>
        <taxon>Enoplea</taxon>
        <taxon>Dorylaimia</taxon>
        <taxon>Trichinellida</taxon>
        <taxon>Trichinellidae</taxon>
        <taxon>Trichinella</taxon>
    </lineage>
</organism>
<keyword evidence="4" id="KW-1185">Reference proteome</keyword>
<dbReference type="SMART" id="SM00233">
    <property type="entry name" value="PH"/>
    <property type="match status" value="1"/>
</dbReference>
<evidence type="ECO:0000313" key="4">
    <source>
        <dbReference type="Proteomes" id="UP000054630"/>
    </source>
</evidence>
<dbReference type="EMBL" id="JYDL01000005">
    <property type="protein sequence ID" value="KRX26847.1"/>
    <property type="molecule type" value="Genomic_DNA"/>
</dbReference>
<feature type="region of interest" description="Disordered" evidence="1">
    <location>
        <begin position="235"/>
        <end position="271"/>
    </location>
</feature>
<gene>
    <name evidence="3" type="primary">unc-112</name>
    <name evidence="3" type="ORF">T07_3299</name>
</gene>
<dbReference type="CDD" id="cd14473">
    <property type="entry name" value="FERM_B-lobe"/>
    <property type="match status" value="1"/>
</dbReference>
<feature type="compositionally biased region" description="Polar residues" evidence="1">
    <location>
        <begin position="238"/>
        <end position="259"/>
    </location>
</feature>
<comment type="caution">
    <text evidence="3">The sequence shown here is derived from an EMBL/GenBank/DDBJ whole genome shotgun (WGS) entry which is preliminary data.</text>
</comment>
<dbReference type="Pfam" id="PF18124">
    <property type="entry name" value="Kindlin_2_N"/>
    <property type="match status" value="1"/>
</dbReference>
<evidence type="ECO:0000313" key="3">
    <source>
        <dbReference type="EMBL" id="KRX26849.1"/>
    </source>
</evidence>
<dbReference type="GO" id="GO:0005178">
    <property type="term" value="F:integrin binding"/>
    <property type="evidence" value="ECO:0007669"/>
    <property type="project" value="TreeGrafter"/>
</dbReference>